<keyword evidence="4" id="KW-1133">Transmembrane helix</keyword>
<dbReference type="InterPro" id="IPR002502">
    <property type="entry name" value="Amidase_domain"/>
</dbReference>
<dbReference type="InterPro" id="IPR036505">
    <property type="entry name" value="Amidase/PGRP_sf"/>
</dbReference>
<dbReference type="SMART" id="SM00701">
    <property type="entry name" value="PGRP"/>
    <property type="match status" value="1"/>
</dbReference>
<dbReference type="InterPro" id="IPR006619">
    <property type="entry name" value="PGRP_domain_met/bac"/>
</dbReference>
<dbReference type="CDD" id="cd06583">
    <property type="entry name" value="PGRP"/>
    <property type="match status" value="1"/>
</dbReference>
<dbReference type="GO" id="GO:0008270">
    <property type="term" value="F:zinc ion binding"/>
    <property type="evidence" value="ECO:0007669"/>
    <property type="project" value="InterPro"/>
</dbReference>
<organism evidence="7">
    <name type="scientific">Clastoptera arizonana</name>
    <name type="common">Arizona spittle bug</name>
    <dbReference type="NCBI Taxonomy" id="38151"/>
    <lineage>
        <taxon>Eukaryota</taxon>
        <taxon>Metazoa</taxon>
        <taxon>Ecdysozoa</taxon>
        <taxon>Arthropoda</taxon>
        <taxon>Hexapoda</taxon>
        <taxon>Insecta</taxon>
        <taxon>Pterygota</taxon>
        <taxon>Neoptera</taxon>
        <taxon>Paraneoptera</taxon>
        <taxon>Hemiptera</taxon>
        <taxon>Auchenorrhyncha</taxon>
        <taxon>Cercopoidea</taxon>
        <taxon>Clastopteridae</taxon>
        <taxon>Clastoptera</taxon>
    </lineage>
</organism>
<evidence type="ECO:0000256" key="2">
    <source>
        <dbReference type="ARBA" id="ARBA00022588"/>
    </source>
</evidence>
<dbReference type="Gene3D" id="3.40.80.10">
    <property type="entry name" value="Peptidoglycan recognition protein-like"/>
    <property type="match status" value="1"/>
</dbReference>
<comment type="similarity">
    <text evidence="1">Belongs to the N-acetylmuramoyl-L-alanine amidase 2 family.</text>
</comment>
<name>A0A1B6BZN6_9HEMI</name>
<feature type="domain" description="N-acetylmuramoyl-L-alanine amidase" evidence="5">
    <location>
        <begin position="153"/>
        <end position="290"/>
    </location>
</feature>
<dbReference type="GO" id="GO:0009253">
    <property type="term" value="P:peptidoglycan catabolic process"/>
    <property type="evidence" value="ECO:0007669"/>
    <property type="project" value="InterPro"/>
</dbReference>
<dbReference type="SUPFAM" id="SSF55846">
    <property type="entry name" value="N-acetylmuramoyl-L-alanine amidase-like"/>
    <property type="match status" value="1"/>
</dbReference>
<evidence type="ECO:0000313" key="7">
    <source>
        <dbReference type="EMBL" id="JAS06450.1"/>
    </source>
</evidence>
<evidence type="ECO:0000259" key="6">
    <source>
        <dbReference type="SMART" id="SM00701"/>
    </source>
</evidence>
<dbReference type="EMBL" id="GEDC01030848">
    <property type="protein sequence ID" value="JAS06450.1"/>
    <property type="molecule type" value="Transcribed_RNA"/>
</dbReference>
<dbReference type="SMART" id="SM00644">
    <property type="entry name" value="Ami_2"/>
    <property type="match status" value="1"/>
</dbReference>
<feature type="domain" description="Peptidoglycan recognition protein family" evidence="6">
    <location>
        <begin position="141"/>
        <end position="284"/>
    </location>
</feature>
<dbReference type="PANTHER" id="PTHR11022:SF41">
    <property type="entry name" value="PEPTIDOGLYCAN-RECOGNITION PROTEIN LC-RELATED"/>
    <property type="match status" value="1"/>
</dbReference>
<evidence type="ECO:0000256" key="3">
    <source>
        <dbReference type="ARBA" id="ARBA00022859"/>
    </source>
</evidence>
<evidence type="ECO:0000256" key="4">
    <source>
        <dbReference type="SAM" id="Phobius"/>
    </source>
</evidence>
<evidence type="ECO:0000256" key="1">
    <source>
        <dbReference type="ARBA" id="ARBA00007553"/>
    </source>
</evidence>
<dbReference type="GO" id="GO:0045087">
    <property type="term" value="P:innate immune response"/>
    <property type="evidence" value="ECO:0007669"/>
    <property type="project" value="UniProtKB-KW"/>
</dbReference>
<dbReference type="GO" id="GO:0008745">
    <property type="term" value="F:N-acetylmuramoyl-L-alanine amidase activity"/>
    <property type="evidence" value="ECO:0007669"/>
    <property type="project" value="InterPro"/>
</dbReference>
<proteinExistence type="inferred from homology"/>
<keyword evidence="4" id="KW-0472">Membrane</keyword>
<keyword evidence="2" id="KW-0399">Innate immunity</keyword>
<protein>
    <recommendedName>
        <fullName evidence="8">Peptidoglycan recognition protein family domain-containing protein</fullName>
    </recommendedName>
</protein>
<dbReference type="Pfam" id="PF01510">
    <property type="entry name" value="Amidase_2"/>
    <property type="match status" value="1"/>
</dbReference>
<keyword evidence="4" id="KW-0812">Transmembrane</keyword>
<sequence length="311" mass="34767">MIPHSVEAGNKEICRRDQDGFDQQNVVPISSPNHVSTLYNNVVISGSENIYIGDRNYFNGNVVVKQIVLPDNTSDIHVQESADSKSLLWIVILFAVVVLSLTTLSFLVKAIINGNVSASDVNELDEPSEPDYIFNITKNGLQILERQQWSAQPPERPLVVQSKPVNKIIIGHTGKSTCFIPGRCIYNIRYMQTEDIEDFHLPDIRHNFLIGGDGRAYVGLGWSIVGNHTDGYNNDSVDMMFFGNFSINSPPEKQIQAAQLLIEAGVQLGTVSPSYQLFAQCQLLKTDSPGKYLYQNVTSWKHFNNSIKCIY</sequence>
<dbReference type="InterPro" id="IPR015510">
    <property type="entry name" value="PGRP"/>
</dbReference>
<keyword evidence="3" id="KW-0391">Immunity</keyword>
<evidence type="ECO:0000259" key="5">
    <source>
        <dbReference type="SMART" id="SM00644"/>
    </source>
</evidence>
<dbReference type="PANTHER" id="PTHR11022">
    <property type="entry name" value="PEPTIDOGLYCAN RECOGNITION PROTEIN"/>
    <property type="match status" value="1"/>
</dbReference>
<reference evidence="7" key="1">
    <citation type="submission" date="2015-12" db="EMBL/GenBank/DDBJ databases">
        <title>De novo transcriptome assembly of four potential Pierce s Disease insect vectors from Arizona vineyards.</title>
        <authorList>
            <person name="Tassone E.E."/>
        </authorList>
    </citation>
    <scope>NUCLEOTIDE SEQUENCE</scope>
</reference>
<evidence type="ECO:0008006" key="8">
    <source>
        <dbReference type="Google" id="ProtNLM"/>
    </source>
</evidence>
<feature type="transmembrane region" description="Helical" evidence="4">
    <location>
        <begin position="87"/>
        <end position="108"/>
    </location>
</feature>
<gene>
    <name evidence="7" type="ORF">g.8896</name>
</gene>
<dbReference type="AlphaFoldDB" id="A0A1B6BZN6"/>
<accession>A0A1B6BZN6</accession>